<sequence length="93" mass="10966">MEILVTICFEAIGALLDFLFLGQFSCLTAKRKLKHLQKIGMIALQKTFDRNKIKHMLKDPSITTYLFSKTHFKKLIHDKDMQKQFHEAIHKYV</sequence>
<reference evidence="1 2" key="1">
    <citation type="submission" date="2015-01" db="EMBL/GenBank/DDBJ databases">
        <title>Draft genome of Anoxybacillus thermarum strain AF/04.</title>
        <authorList>
            <person name="Poli A."/>
            <person name="Nicolaus B."/>
            <person name="Chan K.-G."/>
            <person name="Kahar U.M."/>
            <person name="Yaakob A.S."/>
            <person name="Chan C.S."/>
            <person name="Goh K.M."/>
        </authorList>
    </citation>
    <scope>NUCLEOTIDE SEQUENCE [LARGE SCALE GENOMIC DNA]</scope>
    <source>
        <strain evidence="1 2">AF/04</strain>
    </source>
</reference>
<dbReference type="AlphaFoldDB" id="A0A0D0RYB7"/>
<dbReference type="EMBL" id="JXTH01000050">
    <property type="protein sequence ID" value="KIQ93691.1"/>
    <property type="molecule type" value="Genomic_DNA"/>
</dbReference>
<protein>
    <submittedName>
        <fullName evidence="1">Uncharacterized protein</fullName>
    </submittedName>
</protein>
<dbReference type="Proteomes" id="UP000032102">
    <property type="component" value="Unassembled WGS sequence"/>
</dbReference>
<gene>
    <name evidence="1" type="ORF">LH47_02239</name>
</gene>
<proteinExistence type="predicted"/>
<name>A0A0D0RYB7_9BACL</name>
<comment type="caution">
    <text evidence="1">The sequence shown here is derived from an EMBL/GenBank/DDBJ whole genome shotgun (WGS) entry which is preliminary data.</text>
</comment>
<keyword evidence="2" id="KW-1185">Reference proteome</keyword>
<evidence type="ECO:0000313" key="1">
    <source>
        <dbReference type="EMBL" id="KIQ93691.1"/>
    </source>
</evidence>
<organism evidence="1 2">
    <name type="scientific">Anoxybacillus thermarum</name>
    <dbReference type="NCBI Taxonomy" id="404937"/>
    <lineage>
        <taxon>Bacteria</taxon>
        <taxon>Bacillati</taxon>
        <taxon>Bacillota</taxon>
        <taxon>Bacilli</taxon>
        <taxon>Bacillales</taxon>
        <taxon>Anoxybacillaceae</taxon>
        <taxon>Anoxybacillus</taxon>
    </lineage>
</organism>
<accession>A0A0D0RYB7</accession>
<dbReference type="PATRIC" id="fig|404937.3.peg.2391"/>
<evidence type="ECO:0000313" key="2">
    <source>
        <dbReference type="Proteomes" id="UP000032102"/>
    </source>
</evidence>